<dbReference type="InterPro" id="IPR032675">
    <property type="entry name" value="LRR_dom_sf"/>
</dbReference>
<evidence type="ECO:0000256" key="7">
    <source>
        <dbReference type="PROSITE-ProRule" id="PRU10141"/>
    </source>
</evidence>
<feature type="binding site" evidence="7">
    <location>
        <position position="377"/>
    </location>
    <ligand>
        <name>ATP</name>
        <dbReference type="ChEBI" id="CHEBI:30616"/>
    </ligand>
</feature>
<evidence type="ECO:0000259" key="9">
    <source>
        <dbReference type="PROSITE" id="PS50011"/>
    </source>
</evidence>
<dbReference type="Pfam" id="PF13855">
    <property type="entry name" value="LRR_8"/>
    <property type="match status" value="1"/>
</dbReference>
<protein>
    <recommendedName>
        <fullName evidence="9">Protein kinase domain-containing protein</fullName>
    </recommendedName>
</protein>
<dbReference type="PANTHER" id="PTHR27008:SF585">
    <property type="entry name" value="PROTEIN KINASE DOMAIN-CONTAINING PROTEIN"/>
    <property type="match status" value="1"/>
</dbReference>
<keyword evidence="6 8" id="KW-0472">Membrane</keyword>
<keyword evidence="2" id="KW-0433">Leucine-rich repeat</keyword>
<dbReference type="InterPro" id="IPR000719">
    <property type="entry name" value="Prot_kinase_dom"/>
</dbReference>
<keyword evidence="5 8" id="KW-1133">Transmembrane helix</keyword>
<dbReference type="SUPFAM" id="SSF52058">
    <property type="entry name" value="L domain-like"/>
    <property type="match status" value="1"/>
</dbReference>
<proteinExistence type="predicted"/>
<dbReference type="Pfam" id="PF00069">
    <property type="entry name" value="Pkinase"/>
    <property type="match status" value="1"/>
</dbReference>
<keyword evidence="3 8" id="KW-0812">Transmembrane</keyword>
<evidence type="ECO:0000256" key="8">
    <source>
        <dbReference type="SAM" id="Phobius"/>
    </source>
</evidence>
<sequence length="442" mass="48051">METILLQYLVLFRNNLTIEPSSSELGFISSLTKCKYLTYLALDENPFNGVLPASIGSLSAFLQKFYAGSCGIKGTIPSEIGNLTNLILLALGNNKLTGGLPTTAKNLQNLRGLSLSRNNIIGSLDHFCLQSLTELYIYQNQISGSLPECFATLTSLRILDLTNNLLASAIPRSFYNLKDLLHLNASSDILIGPLPQEIGDLKAAISIDLSMNQFSGEIPSTVSDLKNSLNLSLAHSNLVGSIPESIGKMGPFKTLTSKSFISNGALCGDSKFHVAKCQHDTSNPRSRAEKILVIVFISLGIAIVNAMVSACLFRRYRKKEVASGGTTRVVVSTQERVSHYELLQATDGYNKSNLLGIGSSGSVYKGTLNDGRTVAVKVFNLQLEGALKSFDVECEVLRNLRHRNLVKVISSCSNQDFKDLVLEYMSNGSLKMRNGYTLKTTS</sequence>
<evidence type="ECO:0000256" key="6">
    <source>
        <dbReference type="ARBA" id="ARBA00023136"/>
    </source>
</evidence>
<dbReference type="Gene3D" id="3.80.10.10">
    <property type="entry name" value="Ribonuclease Inhibitor"/>
    <property type="match status" value="1"/>
</dbReference>
<feature type="transmembrane region" description="Helical" evidence="8">
    <location>
        <begin position="291"/>
        <end position="313"/>
    </location>
</feature>
<organism evidence="10 11">
    <name type="scientific">Coffea arabica</name>
    <name type="common">Arabian coffee</name>
    <dbReference type="NCBI Taxonomy" id="13443"/>
    <lineage>
        <taxon>Eukaryota</taxon>
        <taxon>Viridiplantae</taxon>
        <taxon>Streptophyta</taxon>
        <taxon>Embryophyta</taxon>
        <taxon>Tracheophyta</taxon>
        <taxon>Spermatophyta</taxon>
        <taxon>Magnoliopsida</taxon>
        <taxon>eudicotyledons</taxon>
        <taxon>Gunneridae</taxon>
        <taxon>Pentapetalae</taxon>
        <taxon>asterids</taxon>
        <taxon>lamiids</taxon>
        <taxon>Gentianales</taxon>
        <taxon>Rubiaceae</taxon>
        <taxon>Ixoroideae</taxon>
        <taxon>Gardenieae complex</taxon>
        <taxon>Bertiereae - Coffeeae clade</taxon>
        <taxon>Coffeeae</taxon>
        <taxon>Coffea</taxon>
    </lineage>
</organism>
<dbReference type="PROSITE" id="PS50011">
    <property type="entry name" value="PROTEIN_KINASE_DOM"/>
    <property type="match status" value="1"/>
</dbReference>
<dbReference type="PANTHER" id="PTHR27008">
    <property type="entry name" value="OS04G0122200 PROTEIN"/>
    <property type="match status" value="1"/>
</dbReference>
<evidence type="ECO:0000313" key="10">
    <source>
        <dbReference type="Proteomes" id="UP001652660"/>
    </source>
</evidence>
<evidence type="ECO:0000256" key="1">
    <source>
        <dbReference type="ARBA" id="ARBA00004370"/>
    </source>
</evidence>
<keyword evidence="7" id="KW-0067">ATP-binding</keyword>
<dbReference type="Proteomes" id="UP001652660">
    <property type="component" value="Chromosome 8e"/>
</dbReference>
<dbReference type="GeneID" id="113704953"/>
<dbReference type="InterPro" id="IPR011009">
    <property type="entry name" value="Kinase-like_dom_sf"/>
</dbReference>
<gene>
    <name evidence="11" type="primary">LOC113704953</name>
</gene>
<keyword evidence="7" id="KW-0547">Nucleotide-binding</keyword>
<reference evidence="11" key="1">
    <citation type="submission" date="2025-08" db="UniProtKB">
        <authorList>
            <consortium name="RefSeq"/>
        </authorList>
    </citation>
    <scope>IDENTIFICATION</scope>
    <source>
        <tissue evidence="11">Leaves</tissue>
    </source>
</reference>
<evidence type="ECO:0000256" key="4">
    <source>
        <dbReference type="ARBA" id="ARBA00022737"/>
    </source>
</evidence>
<evidence type="ECO:0000256" key="5">
    <source>
        <dbReference type="ARBA" id="ARBA00022989"/>
    </source>
</evidence>
<keyword evidence="10" id="KW-1185">Reference proteome</keyword>
<dbReference type="SUPFAM" id="SSF56112">
    <property type="entry name" value="Protein kinase-like (PK-like)"/>
    <property type="match status" value="1"/>
</dbReference>
<dbReference type="RefSeq" id="XP_071917248.1">
    <property type="nucleotide sequence ID" value="XM_072061147.1"/>
</dbReference>
<evidence type="ECO:0000313" key="11">
    <source>
        <dbReference type="RefSeq" id="XP_071917248.1"/>
    </source>
</evidence>
<dbReference type="InterPro" id="IPR051809">
    <property type="entry name" value="Plant_receptor-like_S/T_kinase"/>
</dbReference>
<keyword evidence="4" id="KW-0677">Repeat</keyword>
<dbReference type="InterPro" id="IPR017441">
    <property type="entry name" value="Protein_kinase_ATP_BS"/>
</dbReference>
<comment type="subcellular location">
    <subcellularLocation>
        <location evidence="1">Membrane</location>
    </subcellularLocation>
</comment>
<name>A0ABM4VCJ0_COFAR</name>
<feature type="domain" description="Protein kinase" evidence="9">
    <location>
        <begin position="349"/>
        <end position="442"/>
    </location>
</feature>
<evidence type="ECO:0000256" key="2">
    <source>
        <dbReference type="ARBA" id="ARBA00022614"/>
    </source>
</evidence>
<dbReference type="InterPro" id="IPR001611">
    <property type="entry name" value="Leu-rich_rpt"/>
</dbReference>
<accession>A0ABM4VCJ0</accession>
<dbReference type="Gene3D" id="3.30.200.20">
    <property type="entry name" value="Phosphorylase Kinase, domain 1"/>
    <property type="match status" value="1"/>
</dbReference>
<evidence type="ECO:0000256" key="3">
    <source>
        <dbReference type="ARBA" id="ARBA00022692"/>
    </source>
</evidence>
<dbReference type="PROSITE" id="PS00107">
    <property type="entry name" value="PROTEIN_KINASE_ATP"/>
    <property type="match status" value="1"/>
</dbReference>